<protein>
    <submittedName>
        <fullName evidence="1">Uncharacterized protein</fullName>
    </submittedName>
</protein>
<evidence type="ECO:0000313" key="1">
    <source>
        <dbReference type="EMBL" id="EFG03654.2"/>
    </source>
</evidence>
<gene>
    <name evidence="1" type="ORF">SCLAV_p0163</name>
</gene>
<keyword evidence="2" id="KW-1185">Reference proteome</keyword>
<keyword evidence="1" id="KW-0614">Plasmid</keyword>
<dbReference type="EMBL" id="CM000914">
    <property type="protein sequence ID" value="EFG03654.2"/>
    <property type="molecule type" value="Genomic_DNA"/>
</dbReference>
<accession>B5GUE1</accession>
<sequence length="47" mass="5347">MSRTLIRIIDNVGLYHDRPARLLERHSEHRRVQALAALAPRCAGVVD</sequence>
<organism evidence="1 2">
    <name type="scientific">Streptomyces clavuligerus</name>
    <dbReference type="NCBI Taxonomy" id="1901"/>
    <lineage>
        <taxon>Bacteria</taxon>
        <taxon>Bacillati</taxon>
        <taxon>Actinomycetota</taxon>
        <taxon>Actinomycetes</taxon>
        <taxon>Kitasatosporales</taxon>
        <taxon>Streptomycetaceae</taxon>
        <taxon>Streptomyces</taxon>
    </lineage>
</organism>
<name>B5GUE1_STRCL</name>
<geneLocation type="plasmid" evidence="1 2">
    <name>pSCL4</name>
</geneLocation>
<evidence type="ECO:0000313" key="2">
    <source>
        <dbReference type="Proteomes" id="UP000002357"/>
    </source>
</evidence>
<reference evidence="1 2" key="1">
    <citation type="journal article" date="2010" name="Genome Biol. Evol.">
        <title>The sequence of a 1.8-mb bacterial linear plasmid reveals a rich evolutionary reservoir of secondary metabolic pathways.</title>
        <authorList>
            <person name="Medema M.H."/>
            <person name="Trefzer A."/>
            <person name="Kovalchuk A."/>
            <person name="van den Berg M."/>
            <person name="Mueller U."/>
            <person name="Heijne W."/>
            <person name="Wu L."/>
            <person name="Alam M.T."/>
            <person name="Ronning C.M."/>
            <person name="Nierman W.C."/>
            <person name="Bovenberg R.A.L."/>
            <person name="Breitling R."/>
            <person name="Takano E."/>
        </authorList>
    </citation>
    <scope>NUCLEOTIDE SEQUENCE [LARGE SCALE GENOMIC DNA]</scope>
    <source>
        <strain evidence="2">ATCC 27064 / DSM 738 / JCM 4710 / NBRC 13307 / NCIMB 12785 / NRRL 3585 / VKM Ac-602</strain>
        <plasmid evidence="1">pSCL4</plasmid>
    </source>
</reference>
<dbReference type="AlphaFoldDB" id="B5GUE1"/>
<dbReference type="Proteomes" id="UP000002357">
    <property type="component" value="Plasmid pSCL4"/>
</dbReference>
<proteinExistence type="predicted"/>